<dbReference type="GO" id="GO:0044205">
    <property type="term" value="P:'de novo' UMP biosynthetic process"/>
    <property type="evidence" value="ECO:0007669"/>
    <property type="project" value="UniProtKB-UniRule"/>
</dbReference>
<comment type="caution">
    <text evidence="11">The sequence shown here is derived from an EMBL/GenBank/DDBJ whole genome shotgun (WGS) entry which is preliminary data.</text>
</comment>
<feature type="binding site" evidence="9">
    <location>
        <begin position="255"/>
        <end position="256"/>
    </location>
    <ligand>
        <name>FMN</name>
        <dbReference type="ChEBI" id="CHEBI:58210"/>
    </ligand>
</feature>
<feature type="binding site" evidence="9">
    <location>
        <begin position="277"/>
        <end position="278"/>
    </location>
    <ligand>
        <name>FMN</name>
        <dbReference type="ChEBI" id="CHEBI:58210"/>
    </ligand>
</feature>
<comment type="caution">
    <text evidence="9">Lacks conserved residue(s) required for the propagation of feature annotation.</text>
</comment>
<feature type="binding site" evidence="9">
    <location>
        <begin position="82"/>
        <end position="86"/>
    </location>
    <ligand>
        <name>substrate</name>
    </ligand>
</feature>
<dbReference type="EMBL" id="NPEX01000218">
    <property type="protein sequence ID" value="RAI40744.1"/>
    <property type="molecule type" value="Genomic_DNA"/>
</dbReference>
<comment type="pathway">
    <text evidence="2 9">Pyrimidine metabolism; UMP biosynthesis via de novo pathway.</text>
</comment>
<keyword evidence="8 9" id="KW-0560">Oxidoreductase</keyword>
<evidence type="ECO:0000256" key="5">
    <source>
        <dbReference type="ARBA" id="ARBA00022630"/>
    </source>
</evidence>
<feature type="binding site" evidence="9">
    <location>
        <position position="36"/>
    </location>
    <ligand>
        <name>FMN</name>
        <dbReference type="ChEBI" id="CHEBI:58210"/>
    </ligand>
</feature>
<feature type="binding site" evidence="9">
    <location>
        <begin position="204"/>
        <end position="205"/>
    </location>
    <ligand>
        <name>substrate</name>
    </ligand>
</feature>
<feature type="binding site" evidence="9">
    <location>
        <begin position="58"/>
        <end position="59"/>
    </location>
    <ligand>
        <name>FMN</name>
        <dbReference type="ChEBI" id="CHEBI:58210"/>
    </ligand>
</feature>
<evidence type="ECO:0000313" key="11">
    <source>
        <dbReference type="EMBL" id="RAI40744.1"/>
    </source>
</evidence>
<feature type="binding site" evidence="9">
    <location>
        <position position="139"/>
    </location>
    <ligand>
        <name>substrate</name>
    </ligand>
</feature>
<protein>
    <recommendedName>
        <fullName evidence="9">Dihydroorotate dehydrogenase</fullName>
        <shortName evidence="9">DHOD</shortName>
        <shortName evidence="9">DHODase</shortName>
        <shortName evidence="9">DHOdehase</shortName>
        <ecNumber evidence="9">1.3.-.-</ecNumber>
    </recommendedName>
</protein>
<dbReference type="SUPFAM" id="SSF51395">
    <property type="entry name" value="FMN-linked oxidoreductases"/>
    <property type="match status" value="1"/>
</dbReference>
<dbReference type="HAMAP" id="MF_00224">
    <property type="entry name" value="DHO_dh_type1"/>
    <property type="match status" value="1"/>
</dbReference>
<dbReference type="CDD" id="cd04740">
    <property type="entry name" value="DHOD_1B_like"/>
    <property type="match status" value="1"/>
</dbReference>
<evidence type="ECO:0000256" key="9">
    <source>
        <dbReference type="HAMAP-Rule" id="MF_00224"/>
    </source>
</evidence>
<dbReference type="InterPro" id="IPR012135">
    <property type="entry name" value="Dihydroorotate_DH_1_2"/>
</dbReference>
<dbReference type="PANTHER" id="PTHR48109">
    <property type="entry name" value="DIHYDROOROTATE DEHYDROGENASE (QUINONE), MITOCHONDRIAL-RELATED"/>
    <property type="match status" value="1"/>
</dbReference>
<dbReference type="OrthoDB" id="9794954at2"/>
<dbReference type="PIRSF" id="PIRSF000164">
    <property type="entry name" value="DHO_oxidase"/>
    <property type="match status" value="1"/>
</dbReference>
<dbReference type="EC" id="1.3.-.-" evidence="9"/>
<comment type="catalytic activity">
    <reaction evidence="9">
        <text>(S)-dihydroorotate + A = orotate + AH2</text>
        <dbReference type="Rhea" id="RHEA:18073"/>
        <dbReference type="ChEBI" id="CHEBI:13193"/>
        <dbReference type="ChEBI" id="CHEBI:17499"/>
        <dbReference type="ChEBI" id="CHEBI:30839"/>
        <dbReference type="ChEBI" id="CHEBI:30864"/>
    </reaction>
</comment>
<evidence type="ECO:0000313" key="12">
    <source>
        <dbReference type="Proteomes" id="UP000249130"/>
    </source>
</evidence>
<feature type="binding site" evidence="9">
    <location>
        <position position="229"/>
    </location>
    <ligand>
        <name>FMN</name>
        <dbReference type="ChEBI" id="CHEBI:58210"/>
    </ligand>
</feature>
<dbReference type="Pfam" id="PF01180">
    <property type="entry name" value="DHO_dh"/>
    <property type="match status" value="1"/>
</dbReference>
<organism evidence="11 12">
    <name type="scientific">Rhodoplanes roseus</name>
    <dbReference type="NCBI Taxonomy" id="29409"/>
    <lineage>
        <taxon>Bacteria</taxon>
        <taxon>Pseudomonadati</taxon>
        <taxon>Pseudomonadota</taxon>
        <taxon>Alphaproteobacteria</taxon>
        <taxon>Hyphomicrobiales</taxon>
        <taxon>Nitrobacteraceae</taxon>
        <taxon>Rhodoplanes</taxon>
    </lineage>
</organism>
<feature type="binding site" evidence="9">
    <location>
        <position position="139"/>
    </location>
    <ligand>
        <name>FMN</name>
        <dbReference type="ChEBI" id="CHEBI:58210"/>
    </ligand>
</feature>
<keyword evidence="6 9" id="KW-0288">FMN</keyword>
<dbReference type="RefSeq" id="WP_111421367.1">
    <property type="nucleotide sequence ID" value="NZ_NPEX01000218.1"/>
</dbReference>
<keyword evidence="12" id="KW-1185">Reference proteome</keyword>
<accession>A0A327KS32</accession>
<evidence type="ECO:0000256" key="3">
    <source>
        <dbReference type="ARBA" id="ARBA00008008"/>
    </source>
</evidence>
<keyword evidence="7 9" id="KW-0665">Pyrimidine biosynthesis</keyword>
<evidence type="ECO:0000256" key="8">
    <source>
        <dbReference type="ARBA" id="ARBA00023002"/>
    </source>
</evidence>
<dbReference type="InterPro" id="IPR024920">
    <property type="entry name" value="Dihydroorotate_DH_1"/>
</dbReference>
<evidence type="ECO:0000256" key="2">
    <source>
        <dbReference type="ARBA" id="ARBA00004725"/>
    </source>
</evidence>
<gene>
    <name evidence="9" type="primary">pyrD</name>
    <name evidence="11" type="ORF">CH341_23095</name>
</gene>
<dbReference type="InterPro" id="IPR013785">
    <property type="entry name" value="Aldolase_TIM"/>
</dbReference>
<dbReference type="InterPro" id="IPR001295">
    <property type="entry name" value="Dihydroorotate_DH_CS"/>
</dbReference>
<dbReference type="InterPro" id="IPR005720">
    <property type="entry name" value="Dihydroorotate_DH_cat"/>
</dbReference>
<dbReference type="UniPathway" id="UPA00070"/>
<name>A0A327KS32_9BRAD</name>
<dbReference type="GO" id="GO:0006207">
    <property type="term" value="P:'de novo' pyrimidine nucleobase biosynthetic process"/>
    <property type="evidence" value="ECO:0007669"/>
    <property type="project" value="InterPro"/>
</dbReference>
<evidence type="ECO:0000256" key="4">
    <source>
        <dbReference type="ARBA" id="ARBA00022490"/>
    </source>
</evidence>
<dbReference type="InterPro" id="IPR033888">
    <property type="entry name" value="DHOD_1B"/>
</dbReference>
<dbReference type="PANTHER" id="PTHR48109:SF1">
    <property type="entry name" value="DIHYDROOROTATE DEHYDROGENASE (FUMARATE)"/>
    <property type="match status" value="1"/>
</dbReference>
<dbReference type="PROSITE" id="PS00912">
    <property type="entry name" value="DHODEHASE_2"/>
    <property type="match status" value="1"/>
</dbReference>
<dbReference type="Proteomes" id="UP000249130">
    <property type="component" value="Unassembled WGS sequence"/>
</dbReference>
<keyword evidence="4 9" id="KW-0963">Cytoplasm</keyword>
<dbReference type="Gene3D" id="3.20.20.70">
    <property type="entry name" value="Aldolase class I"/>
    <property type="match status" value="1"/>
</dbReference>
<reference evidence="11 12" key="1">
    <citation type="submission" date="2017-07" db="EMBL/GenBank/DDBJ databases">
        <title>Draft Genome Sequences of Select Purple Nonsulfur Bacteria.</title>
        <authorList>
            <person name="Lasarre B."/>
            <person name="Mckinlay J.B."/>
        </authorList>
    </citation>
    <scope>NUCLEOTIDE SEQUENCE [LARGE SCALE GENOMIC DNA]</scope>
    <source>
        <strain evidence="11 12">DSM 5909</strain>
    </source>
</reference>
<evidence type="ECO:0000256" key="1">
    <source>
        <dbReference type="ARBA" id="ARBA00004496"/>
    </source>
</evidence>
<dbReference type="PROSITE" id="PS00911">
    <property type="entry name" value="DHODEHASE_1"/>
    <property type="match status" value="1"/>
</dbReference>
<sequence length="327" mass="34021">MVDPITATPIAPPPPKVDPSVRIGDLVLRNAVMPASGTFAEGLAEIVPFEKLGAMVTKTITPQLRGGNPTPRVCEVGQGMLNSIGIPSKGIDYFLEHTLPFWRTFATPLVVSVSAESGDAFADAVARLDAPGVAAIEANISCPNIEEDGKAFAMDPRSTAQVVAKMRRATKLPLWAKLSPNTGDVASVARAAEEAGADALVVANTILAMSIDIETLRPRLGNVMGGLSGPAMKPIAVRMVYQCARVVSIPVIGCGGIATAADAVEYLLAGASAVQVGTATFVRPTAMLSVIDGLAEYCRRKGFSRVADLTGALHDADMTVYVHEAAS</sequence>
<feature type="binding site" evidence="9">
    <location>
        <position position="58"/>
    </location>
    <ligand>
        <name>substrate</name>
    </ligand>
</feature>
<dbReference type="GO" id="GO:0005737">
    <property type="term" value="C:cytoplasm"/>
    <property type="evidence" value="ECO:0007669"/>
    <property type="project" value="UniProtKB-SubCell"/>
</dbReference>
<feature type="active site" description="Nucleophile" evidence="9">
    <location>
        <position position="142"/>
    </location>
</feature>
<feature type="domain" description="Dihydroorotate dehydrogenase catalytic" evidence="10">
    <location>
        <begin position="22"/>
        <end position="296"/>
    </location>
</feature>
<dbReference type="NCBIfam" id="NF005574">
    <property type="entry name" value="PRK07259.1"/>
    <property type="match status" value="1"/>
</dbReference>
<dbReference type="InterPro" id="IPR049622">
    <property type="entry name" value="Dihydroorotate_DH_I"/>
</dbReference>
<keyword evidence="5 9" id="KW-0285">Flavoprotein</keyword>
<dbReference type="InterPro" id="IPR050074">
    <property type="entry name" value="DHO_dehydrogenase"/>
</dbReference>
<evidence type="ECO:0000259" key="10">
    <source>
        <dbReference type="Pfam" id="PF01180"/>
    </source>
</evidence>
<feature type="binding site" evidence="9">
    <location>
        <position position="177"/>
    </location>
    <ligand>
        <name>FMN</name>
        <dbReference type="ChEBI" id="CHEBI:58210"/>
    </ligand>
</feature>
<comment type="function">
    <text evidence="9">Catalyzes the conversion of dihydroorotate to orotate.</text>
</comment>
<evidence type="ECO:0000256" key="7">
    <source>
        <dbReference type="ARBA" id="ARBA00022975"/>
    </source>
</evidence>
<dbReference type="NCBIfam" id="TIGR01037">
    <property type="entry name" value="pyrD_sub1_fam"/>
    <property type="match status" value="1"/>
</dbReference>
<proteinExistence type="inferred from homology"/>
<comment type="cofactor">
    <cofactor evidence="9">
        <name>FMN</name>
        <dbReference type="ChEBI" id="CHEBI:58210"/>
    </cofactor>
    <text evidence="9">Binds 1 FMN per subunit.</text>
</comment>
<dbReference type="GO" id="GO:0004152">
    <property type="term" value="F:dihydroorotate dehydrogenase activity"/>
    <property type="evidence" value="ECO:0007669"/>
    <property type="project" value="UniProtKB-UniRule"/>
</dbReference>
<evidence type="ECO:0000256" key="6">
    <source>
        <dbReference type="ARBA" id="ARBA00022643"/>
    </source>
</evidence>
<comment type="similarity">
    <text evidence="3 9">Belongs to the dihydroorotate dehydrogenase family. Type 1 subfamily.</text>
</comment>
<dbReference type="AlphaFoldDB" id="A0A327KS32"/>
<comment type="subcellular location">
    <subcellularLocation>
        <location evidence="1 9">Cytoplasm</location>
    </subcellularLocation>
</comment>